<dbReference type="InterPro" id="IPR036396">
    <property type="entry name" value="Cyt_P450_sf"/>
</dbReference>
<evidence type="ECO:0000313" key="2">
    <source>
        <dbReference type="Proteomes" id="UP000654075"/>
    </source>
</evidence>
<dbReference type="AlphaFoldDB" id="A0A813E693"/>
<sequence>MYSALTRSILGEAALVTRFHESEDELSRLMAATREYSEMRVKGKMGKKTGQDLKQPPPGAVEIRDIVEAAMVRAGRDDSDMALPVIVAASVGGAEIFPTLLHWVCLHFAKNEDRQESAARAAAEGDKAGLLREMYAALRSMPYSVALGPPRKILADAVVDGMKLPAGALLFAMHPAVRCCI</sequence>
<name>A0A813E693_POLGL</name>
<organism evidence="1 2">
    <name type="scientific">Polarella glacialis</name>
    <name type="common">Dinoflagellate</name>
    <dbReference type="NCBI Taxonomy" id="89957"/>
    <lineage>
        <taxon>Eukaryota</taxon>
        <taxon>Sar</taxon>
        <taxon>Alveolata</taxon>
        <taxon>Dinophyceae</taxon>
        <taxon>Suessiales</taxon>
        <taxon>Suessiaceae</taxon>
        <taxon>Polarella</taxon>
    </lineage>
</organism>
<gene>
    <name evidence="1" type="ORF">PGLA1383_LOCUS15938</name>
</gene>
<keyword evidence="2" id="KW-1185">Reference proteome</keyword>
<comment type="caution">
    <text evidence="1">The sequence shown here is derived from an EMBL/GenBank/DDBJ whole genome shotgun (WGS) entry which is preliminary data.</text>
</comment>
<dbReference type="Proteomes" id="UP000654075">
    <property type="component" value="Unassembled WGS sequence"/>
</dbReference>
<evidence type="ECO:0000313" key="1">
    <source>
        <dbReference type="EMBL" id="CAE8597494.1"/>
    </source>
</evidence>
<dbReference type="Gene3D" id="1.10.630.10">
    <property type="entry name" value="Cytochrome P450"/>
    <property type="match status" value="1"/>
</dbReference>
<accession>A0A813E693</accession>
<dbReference type="GO" id="GO:0016705">
    <property type="term" value="F:oxidoreductase activity, acting on paired donors, with incorporation or reduction of molecular oxygen"/>
    <property type="evidence" value="ECO:0007669"/>
    <property type="project" value="InterPro"/>
</dbReference>
<dbReference type="GO" id="GO:0005506">
    <property type="term" value="F:iron ion binding"/>
    <property type="evidence" value="ECO:0007669"/>
    <property type="project" value="InterPro"/>
</dbReference>
<evidence type="ECO:0008006" key="3">
    <source>
        <dbReference type="Google" id="ProtNLM"/>
    </source>
</evidence>
<dbReference type="GO" id="GO:0004497">
    <property type="term" value="F:monooxygenase activity"/>
    <property type="evidence" value="ECO:0007669"/>
    <property type="project" value="InterPro"/>
</dbReference>
<dbReference type="SUPFAM" id="SSF48264">
    <property type="entry name" value="Cytochrome P450"/>
    <property type="match status" value="1"/>
</dbReference>
<dbReference type="EMBL" id="CAJNNV010009531">
    <property type="protein sequence ID" value="CAE8597494.1"/>
    <property type="molecule type" value="Genomic_DNA"/>
</dbReference>
<proteinExistence type="predicted"/>
<protein>
    <recommendedName>
        <fullName evidence="3">Cytochrome P450</fullName>
    </recommendedName>
</protein>
<dbReference type="OrthoDB" id="2789670at2759"/>
<dbReference type="GO" id="GO:0020037">
    <property type="term" value="F:heme binding"/>
    <property type="evidence" value="ECO:0007669"/>
    <property type="project" value="InterPro"/>
</dbReference>
<reference evidence="1" key="1">
    <citation type="submission" date="2021-02" db="EMBL/GenBank/DDBJ databases">
        <authorList>
            <person name="Dougan E. K."/>
            <person name="Rhodes N."/>
            <person name="Thang M."/>
            <person name="Chan C."/>
        </authorList>
    </citation>
    <scope>NUCLEOTIDE SEQUENCE</scope>
</reference>